<protein>
    <submittedName>
        <fullName evidence="7">Gamma interferon inducible lysosomal thiol reductase GILT</fullName>
    </submittedName>
</protein>
<dbReference type="GO" id="GO:0005576">
    <property type="term" value="C:extracellular region"/>
    <property type="evidence" value="ECO:0007669"/>
    <property type="project" value="UniProtKB-SubCell"/>
</dbReference>
<keyword evidence="3" id="KW-0964">Secreted</keyword>
<evidence type="ECO:0000256" key="6">
    <source>
        <dbReference type="SAM" id="Phobius"/>
    </source>
</evidence>
<evidence type="ECO:0000256" key="3">
    <source>
        <dbReference type="ARBA" id="ARBA00022525"/>
    </source>
</evidence>
<evidence type="ECO:0000256" key="1">
    <source>
        <dbReference type="ARBA" id="ARBA00004613"/>
    </source>
</evidence>
<organism evidence="7 8">
    <name type="scientific">Penicillium daleae</name>
    <dbReference type="NCBI Taxonomy" id="63821"/>
    <lineage>
        <taxon>Eukaryota</taxon>
        <taxon>Fungi</taxon>
        <taxon>Dikarya</taxon>
        <taxon>Ascomycota</taxon>
        <taxon>Pezizomycotina</taxon>
        <taxon>Eurotiomycetes</taxon>
        <taxon>Eurotiomycetidae</taxon>
        <taxon>Eurotiales</taxon>
        <taxon>Aspergillaceae</taxon>
        <taxon>Penicillium</taxon>
    </lineage>
</organism>
<keyword evidence="8" id="KW-1185">Reference proteome</keyword>
<comment type="similarity">
    <text evidence="2">Belongs to the GILT family.</text>
</comment>
<comment type="caution">
    <text evidence="7">The sequence shown here is derived from an EMBL/GenBank/DDBJ whole genome shotgun (WGS) entry which is preliminary data.</text>
</comment>
<accession>A0AAD6FX17</accession>
<keyword evidence="6" id="KW-0812">Transmembrane</keyword>
<dbReference type="Pfam" id="PF03227">
    <property type="entry name" value="GILT"/>
    <property type="match status" value="1"/>
</dbReference>
<proteinExistence type="inferred from homology"/>
<sequence length="335" mass="37399">MATLPLHKEDVFEDSEKPRWANAHPRASRNTMIWRYFVVVSFLFGYYLLLRPTESPCTSLNCSTKCDTAATCAARDASIETSTSLQSDQSQDENIELEHYEQPPASQRPLVVSTEVIENRIPLEAHIMSKCPDAKDCLQKLVLPAMEQISDKVDFKLSFIARVSEKSSEIECKHGPGECIGDMLILCAANLPFPPTTNESLLPQSYPRTPIICSLGFANCLINDFQFIPDREFVHECAMEHGIDFDALNRCASQQDDNPSGGGQGDPPLSGVVLLRESALRSEELGVRTSCTVRLDESVWCIRDDGEWRDCVENGDGANPQTLIAQVNKLWEERN</sequence>
<gene>
    <name evidence="7" type="ORF">N7458_012492</name>
</gene>
<evidence type="ECO:0000256" key="5">
    <source>
        <dbReference type="ARBA" id="ARBA00023180"/>
    </source>
</evidence>
<reference evidence="7" key="2">
    <citation type="journal article" date="2023" name="IMA Fungus">
        <title>Comparative genomic study of the Penicillium genus elucidates a diverse pangenome and 15 lateral gene transfer events.</title>
        <authorList>
            <person name="Petersen C."/>
            <person name="Sorensen T."/>
            <person name="Nielsen M.R."/>
            <person name="Sondergaard T.E."/>
            <person name="Sorensen J.L."/>
            <person name="Fitzpatrick D.A."/>
            <person name="Frisvad J.C."/>
            <person name="Nielsen K.L."/>
        </authorList>
    </citation>
    <scope>NUCLEOTIDE SEQUENCE</scope>
    <source>
        <strain evidence="7">IBT 16125</strain>
    </source>
</reference>
<reference evidence="7" key="1">
    <citation type="submission" date="2022-12" db="EMBL/GenBank/DDBJ databases">
        <authorList>
            <person name="Petersen C."/>
        </authorList>
    </citation>
    <scope>NUCLEOTIDE SEQUENCE</scope>
    <source>
        <strain evidence="7">IBT 16125</strain>
    </source>
</reference>
<dbReference type="InterPro" id="IPR004911">
    <property type="entry name" value="Interferon-induced_GILT"/>
</dbReference>
<feature type="transmembrane region" description="Helical" evidence="6">
    <location>
        <begin position="33"/>
        <end position="50"/>
    </location>
</feature>
<dbReference type="AlphaFoldDB" id="A0AAD6FX17"/>
<dbReference type="GeneID" id="81606116"/>
<evidence type="ECO:0000313" key="7">
    <source>
        <dbReference type="EMBL" id="KAJ5433336.1"/>
    </source>
</evidence>
<evidence type="ECO:0000256" key="4">
    <source>
        <dbReference type="ARBA" id="ARBA00022729"/>
    </source>
</evidence>
<comment type="subcellular location">
    <subcellularLocation>
        <location evidence="1">Secreted</location>
    </subcellularLocation>
</comment>
<keyword evidence="6" id="KW-0472">Membrane</keyword>
<dbReference type="GO" id="GO:0016671">
    <property type="term" value="F:oxidoreductase activity, acting on a sulfur group of donors, disulfide as acceptor"/>
    <property type="evidence" value="ECO:0007669"/>
    <property type="project" value="InterPro"/>
</dbReference>
<evidence type="ECO:0000256" key="2">
    <source>
        <dbReference type="ARBA" id="ARBA00005679"/>
    </source>
</evidence>
<dbReference type="Proteomes" id="UP001213681">
    <property type="component" value="Unassembled WGS sequence"/>
</dbReference>
<keyword evidence="5" id="KW-0325">Glycoprotein</keyword>
<dbReference type="PANTHER" id="PTHR13234">
    <property type="entry name" value="GAMMA-INTERFERON INDUCIBLE LYSOSOMAL THIOL REDUCTASE GILT"/>
    <property type="match status" value="1"/>
</dbReference>
<dbReference type="RefSeq" id="XP_056760627.1">
    <property type="nucleotide sequence ID" value="XM_056915873.1"/>
</dbReference>
<evidence type="ECO:0000313" key="8">
    <source>
        <dbReference type="Proteomes" id="UP001213681"/>
    </source>
</evidence>
<keyword evidence="6" id="KW-1133">Transmembrane helix</keyword>
<dbReference type="EMBL" id="JAPVEA010000009">
    <property type="protein sequence ID" value="KAJ5433336.1"/>
    <property type="molecule type" value="Genomic_DNA"/>
</dbReference>
<dbReference type="PANTHER" id="PTHR13234:SF8">
    <property type="entry name" value="GAMMA-INTERFERON-INDUCIBLE LYSOSOMAL THIOL REDUCTASE"/>
    <property type="match status" value="1"/>
</dbReference>
<keyword evidence="4" id="KW-0732">Signal</keyword>
<name>A0AAD6FX17_9EURO</name>